<evidence type="ECO:0000313" key="2">
    <source>
        <dbReference type="Proteomes" id="UP000078555"/>
    </source>
</evidence>
<proteinExistence type="predicted"/>
<sequence>MCIHFSNGAHVTIFPFGSSDLVTCVLSTRWNDVSGQGYPPLASFRKCLFTILPLLALPICAKNFFFFYCEGSGGANVQRLKAPKKKKKKKKKKNQEMRRSVGLILRRLATFPPSQLCASCTFLCAEPSFLFMDVSPLYCRTIAKAYKKSHSF</sequence>
<accession>A0A1A9A0J3</accession>
<evidence type="ECO:0000313" key="1">
    <source>
        <dbReference type="EMBL" id="SBT49610.1"/>
    </source>
</evidence>
<name>A0A1A9A0J3_PLAOA</name>
<protein>
    <submittedName>
        <fullName evidence="1">Uncharacterized protein</fullName>
    </submittedName>
</protein>
<reference evidence="2" key="1">
    <citation type="submission" date="2016-05" db="EMBL/GenBank/DDBJ databases">
        <authorList>
            <person name="Naeem Raeece"/>
        </authorList>
    </citation>
    <scope>NUCLEOTIDE SEQUENCE [LARGE SCALE GENOMIC DNA]</scope>
</reference>
<dbReference type="AlphaFoldDB" id="A0A1A9A0J3"/>
<dbReference type="EMBL" id="FLRD01000154">
    <property type="protein sequence ID" value="SBT49610.1"/>
    <property type="molecule type" value="Genomic_DNA"/>
</dbReference>
<keyword evidence="2" id="KW-1185">Reference proteome</keyword>
<gene>
    <name evidence="1" type="ORF">POVWA1_059920</name>
</gene>
<dbReference type="Proteomes" id="UP000078555">
    <property type="component" value="Unassembled WGS sequence"/>
</dbReference>
<organism evidence="1 2">
    <name type="scientific">Plasmodium ovale wallikeri</name>
    <dbReference type="NCBI Taxonomy" id="864142"/>
    <lineage>
        <taxon>Eukaryota</taxon>
        <taxon>Sar</taxon>
        <taxon>Alveolata</taxon>
        <taxon>Apicomplexa</taxon>
        <taxon>Aconoidasida</taxon>
        <taxon>Haemosporida</taxon>
        <taxon>Plasmodiidae</taxon>
        <taxon>Plasmodium</taxon>
        <taxon>Plasmodium (Plasmodium)</taxon>
    </lineage>
</organism>